<organism evidence="1 2">
    <name type="scientific">Trifolium pratense</name>
    <name type="common">Red clover</name>
    <dbReference type="NCBI Taxonomy" id="57577"/>
    <lineage>
        <taxon>Eukaryota</taxon>
        <taxon>Viridiplantae</taxon>
        <taxon>Streptophyta</taxon>
        <taxon>Embryophyta</taxon>
        <taxon>Tracheophyta</taxon>
        <taxon>Spermatophyta</taxon>
        <taxon>Magnoliopsida</taxon>
        <taxon>eudicotyledons</taxon>
        <taxon>Gunneridae</taxon>
        <taxon>Pentapetalae</taxon>
        <taxon>rosids</taxon>
        <taxon>fabids</taxon>
        <taxon>Fabales</taxon>
        <taxon>Fabaceae</taxon>
        <taxon>Papilionoideae</taxon>
        <taxon>50 kb inversion clade</taxon>
        <taxon>NPAAA clade</taxon>
        <taxon>Hologalegina</taxon>
        <taxon>IRL clade</taxon>
        <taxon>Trifolieae</taxon>
        <taxon>Trifolium</taxon>
    </lineage>
</organism>
<dbReference type="Proteomes" id="UP001177021">
    <property type="component" value="Unassembled WGS sequence"/>
</dbReference>
<proteinExistence type="predicted"/>
<evidence type="ECO:0000313" key="2">
    <source>
        <dbReference type="Proteomes" id="UP001177021"/>
    </source>
</evidence>
<accession>A0ACB0M100</accession>
<name>A0ACB0M100_TRIPR</name>
<dbReference type="EMBL" id="CASHSV030000716">
    <property type="protein sequence ID" value="CAJ2674333.1"/>
    <property type="molecule type" value="Genomic_DNA"/>
</dbReference>
<protein>
    <submittedName>
        <fullName evidence="1">Uncharacterized protein</fullName>
    </submittedName>
</protein>
<keyword evidence="2" id="KW-1185">Reference proteome</keyword>
<reference evidence="1" key="1">
    <citation type="submission" date="2023-10" db="EMBL/GenBank/DDBJ databases">
        <authorList>
            <person name="Rodriguez Cubillos JULIANA M."/>
            <person name="De Vega J."/>
        </authorList>
    </citation>
    <scope>NUCLEOTIDE SEQUENCE</scope>
</reference>
<gene>
    <name evidence="1" type="ORF">MILVUS5_LOCUS37608</name>
</gene>
<sequence>MAEIFIKLFNIMILFIFLLLVVCDAYDFCFTYEDCPNEMCNNLAKVMKCNWFICSCDDD</sequence>
<comment type="caution">
    <text evidence="1">The sequence shown here is derived from an EMBL/GenBank/DDBJ whole genome shotgun (WGS) entry which is preliminary data.</text>
</comment>
<evidence type="ECO:0000313" key="1">
    <source>
        <dbReference type="EMBL" id="CAJ2674333.1"/>
    </source>
</evidence>